<dbReference type="InterPro" id="IPR003774">
    <property type="entry name" value="AlgH-like"/>
</dbReference>
<dbReference type="Pfam" id="PF02622">
    <property type="entry name" value="DUF179"/>
    <property type="match status" value="1"/>
</dbReference>
<reference evidence="3 4" key="1">
    <citation type="journal article" date="2020" name="Nat. Commun.">
        <title>Genome of Tripterygium wilfordii and identification of cytochrome P450 involved in triptolide biosynthesis.</title>
        <authorList>
            <person name="Tu L."/>
            <person name="Su P."/>
            <person name="Zhang Z."/>
            <person name="Gao L."/>
            <person name="Wang J."/>
            <person name="Hu T."/>
            <person name="Zhou J."/>
            <person name="Zhang Y."/>
            <person name="Zhao Y."/>
            <person name="Liu Y."/>
            <person name="Song Y."/>
            <person name="Tong Y."/>
            <person name="Lu Y."/>
            <person name="Yang J."/>
            <person name="Xu C."/>
            <person name="Jia M."/>
            <person name="Peters R.J."/>
            <person name="Huang L."/>
            <person name="Gao W."/>
        </authorList>
    </citation>
    <scope>NUCLEOTIDE SEQUENCE [LARGE SCALE GENOMIC DNA]</scope>
    <source>
        <strain evidence="4">cv. XIE 37</strain>
        <tissue evidence="3">Leaf</tissue>
    </source>
</reference>
<accession>A0A7J7DUA6</accession>
<dbReference type="PANTHER" id="PTHR31984">
    <property type="entry name" value="TRANSPORTER, PUTATIVE (DUF179)-RELATED"/>
    <property type="match status" value="1"/>
</dbReference>
<feature type="signal peptide" evidence="2">
    <location>
        <begin position="1"/>
        <end position="22"/>
    </location>
</feature>
<keyword evidence="4" id="KW-1185">Reference proteome</keyword>
<dbReference type="InParanoid" id="A0A7J7DUA6"/>
<dbReference type="SUPFAM" id="SSF52833">
    <property type="entry name" value="Thioredoxin-like"/>
    <property type="match status" value="2"/>
</dbReference>
<dbReference type="AlphaFoldDB" id="A0A7J7DUA6"/>
<dbReference type="SUPFAM" id="SSF143456">
    <property type="entry name" value="VC0467-like"/>
    <property type="match status" value="1"/>
</dbReference>
<feature type="region of interest" description="Disordered" evidence="1">
    <location>
        <begin position="582"/>
        <end position="601"/>
    </location>
</feature>
<comment type="caution">
    <text evidence="3">The sequence shown here is derived from an EMBL/GenBank/DDBJ whole genome shotgun (WGS) entry which is preliminary data.</text>
</comment>
<gene>
    <name evidence="3" type="ORF">HS088_TW03G00224</name>
</gene>
<dbReference type="EMBL" id="JAAARO010000003">
    <property type="protein sequence ID" value="KAF5749897.1"/>
    <property type="molecule type" value="Genomic_DNA"/>
</dbReference>
<evidence type="ECO:0000256" key="1">
    <source>
        <dbReference type="SAM" id="MobiDB-lite"/>
    </source>
</evidence>
<feature type="region of interest" description="Disordered" evidence="1">
    <location>
        <begin position="194"/>
        <end position="214"/>
    </location>
</feature>
<dbReference type="PANTHER" id="PTHR31984:SF12">
    <property type="entry name" value="THIOREDOXIN DOMAIN-CONTAINING PROTEIN"/>
    <property type="match status" value="1"/>
</dbReference>
<organism evidence="3 4">
    <name type="scientific">Tripterygium wilfordii</name>
    <name type="common">Thunder God vine</name>
    <dbReference type="NCBI Taxonomy" id="458696"/>
    <lineage>
        <taxon>Eukaryota</taxon>
        <taxon>Viridiplantae</taxon>
        <taxon>Streptophyta</taxon>
        <taxon>Embryophyta</taxon>
        <taxon>Tracheophyta</taxon>
        <taxon>Spermatophyta</taxon>
        <taxon>Magnoliopsida</taxon>
        <taxon>eudicotyledons</taxon>
        <taxon>Gunneridae</taxon>
        <taxon>Pentapetalae</taxon>
        <taxon>rosids</taxon>
        <taxon>fabids</taxon>
        <taxon>Celastrales</taxon>
        <taxon>Celastraceae</taxon>
        <taxon>Tripterygium</taxon>
    </lineage>
</organism>
<dbReference type="Proteomes" id="UP000593562">
    <property type="component" value="Unassembled WGS sequence"/>
</dbReference>
<proteinExistence type="predicted"/>
<dbReference type="InterPro" id="IPR036249">
    <property type="entry name" value="Thioredoxin-like_sf"/>
</dbReference>
<evidence type="ECO:0000313" key="3">
    <source>
        <dbReference type="EMBL" id="KAF5749897.1"/>
    </source>
</evidence>
<protein>
    <recommendedName>
        <fullName evidence="5">Thioredoxin domain-containing protein</fullName>
    </recommendedName>
</protein>
<evidence type="ECO:0000256" key="2">
    <source>
        <dbReference type="SAM" id="SignalP"/>
    </source>
</evidence>
<dbReference type="Gene3D" id="3.40.1740.10">
    <property type="entry name" value="VC0467-like"/>
    <property type="match status" value="1"/>
</dbReference>
<dbReference type="Gene3D" id="3.40.30.10">
    <property type="entry name" value="Glutaredoxin"/>
    <property type="match status" value="2"/>
</dbReference>
<feature type="region of interest" description="Disordered" evidence="1">
    <location>
        <begin position="535"/>
        <end position="563"/>
    </location>
</feature>
<dbReference type="FunCoup" id="A0A7J7DUA6">
    <property type="interactions" value="3127"/>
</dbReference>
<sequence length="1084" mass="121319">MKGKLLLLLLPVLLAASPAVNCKSDGIEKWQILTKQNFSSEIRLHPHILLLVTVPWCGESRSIMREVGHLVTARAEEYGSLKLMFMHRNAEKMLANAIGAIEKITILYYHHSLSYKYRGKLRAQNILYSLHSYLPVLPDEVPLIKTLRTPQDLNIFLESTDKALLLLEFCGWTPVLMAEGKSNGTKMGFGMQGDSSGSSFSGEMDGKMTPRGKSNQQKQAMEDAKLHCDMKDSSRGIPWFGECSSINDTDTFQETEDKPGVGLSCTFEEFQKFSSFFPGFMTVAREFFLPPERLRFGLVSERSLVSSLGLHDANSWLVMVYLSGCPSCSKILKPEDDIRSVLQMHNPILRELDIDGVEPAVPGNKASMILFVDRSSDSSETRRKSKEVLDAFKELALDYQMEQDQIDKPEMSFVKAYQEASGFKRPIITGKKILKERMSIKIIEDGRKVDLNNIASDLQGNSLQEILELLLQKKKKAKLSSVAKELGFQLLSDDLDIKVTDILPSQKGVQAYETSSVLPEESLDRDVFAEKDQFPDAESASVPGNEERSQSSSQQDEEKMTYDDTSLELLSTKSERLVSDHGFVKAGSGGSSQEDESGRHQHQFQKFEGSFFFCDGNDRLLRALTGGLKIPSVVIIDPILQQHYAFPKETILSNSSLVDFLNGFLNGSLIPYQRSEIINDRPRKATVPPFVNLDFHEVDPIPRVTIDTFSELVIGVNQSYNENTPDAWNKDVLVLFSNSWCGFCQRMEWVVREVYRAVKGYTTCLKSESSAGPKVLSGENSKTVLAKLPSIYLMDCTLNDCSVILKSIDRHEVYPVVVLFPAQSKTAISYEGDNTVADVIKFIGAHATNAHHLIGEKGILRTVADRGGRQQNLFADLSPAALHGEANFAKDKFHEVLLKTRTPKRDLEQKSFKPQTANGMHETAPHVVVGSMLIATEKVTVQPFDNSIILIVKADQNTGFQGVIINKHISWDSLRQLEEGLDILKKAPLSFGGPLAEYGKPLVALIKRGGVMQHPEVEPGIHFLDQKATISEMEELRYGRQPITDYWFFLGYSSWGWEQLFKEIAEGAWSLNDKSAAELNWPHN</sequence>
<feature type="chain" id="PRO_5029709701" description="Thioredoxin domain-containing protein" evidence="2">
    <location>
        <begin position="23"/>
        <end position="1084"/>
    </location>
</feature>
<keyword evidence="2" id="KW-0732">Signal</keyword>
<evidence type="ECO:0008006" key="5">
    <source>
        <dbReference type="Google" id="ProtNLM"/>
    </source>
</evidence>
<evidence type="ECO:0000313" key="4">
    <source>
        <dbReference type="Proteomes" id="UP000593562"/>
    </source>
</evidence>
<name>A0A7J7DUA6_TRIWF</name>